<reference evidence="3 4" key="1">
    <citation type="submission" date="2021-06" db="EMBL/GenBank/DDBJ databases">
        <title>Gemonas diversity in paddy soil.</title>
        <authorList>
            <person name="Liu G."/>
        </authorList>
    </citation>
    <scope>NUCLEOTIDE SEQUENCE [LARGE SCALE GENOMIC DNA]</scope>
    <source>
        <strain evidence="3 4">RG2</strain>
    </source>
</reference>
<feature type="region of interest" description="Disordered" evidence="1">
    <location>
        <begin position="146"/>
        <end position="166"/>
    </location>
</feature>
<dbReference type="Pfam" id="PF13441">
    <property type="entry name" value="Gly-zipper_YMGG"/>
    <property type="match status" value="1"/>
</dbReference>
<dbReference type="Proteomes" id="UP000683559">
    <property type="component" value="Chromosome"/>
</dbReference>
<accession>A0ABX8LDS5</accession>
<dbReference type="PROSITE" id="PS51257">
    <property type="entry name" value="PROKAR_LIPOPROTEIN"/>
    <property type="match status" value="1"/>
</dbReference>
<evidence type="ECO:0000313" key="3">
    <source>
        <dbReference type="EMBL" id="QXE90201.1"/>
    </source>
</evidence>
<evidence type="ECO:0000256" key="1">
    <source>
        <dbReference type="SAM" id="MobiDB-lite"/>
    </source>
</evidence>
<proteinExistence type="predicted"/>
<dbReference type="InterPro" id="IPR027367">
    <property type="entry name" value="Gly-zipper_YMGG"/>
</dbReference>
<sequence length="303" mass="33110">MKRRISSVCVLLALGGCVTVPTGPSVKVLPTKGKSFETFMKEDATCRQWANSQIGSPVQETYDKNMATSAVVGTAVGTGVGAVLGSASGNTGAGAAIGAATGLLFGAAAGSGSAQVYGAQAQRQYDNAYVQCMYTYNNQVPGTRQTVAARPAPPPPARVVTPPVATPPPPVAPPPVMAPPPPPGPELILPPPPEEYEAEPPEFVYSPRLDAYVAVGVPFDLVYSGNEYFYFYGGNWYRSAYYNGPWSYVPRRSYPQLFVRYEVVNIRHYRDVEYRRYVRDRGHYDGRVYRPQYRRIVRHRPGY</sequence>
<evidence type="ECO:0000259" key="2">
    <source>
        <dbReference type="Pfam" id="PF13441"/>
    </source>
</evidence>
<gene>
    <name evidence="3" type="ORF">KP001_17540</name>
</gene>
<dbReference type="RefSeq" id="WP_217286851.1">
    <property type="nucleotide sequence ID" value="NZ_CP077683.1"/>
</dbReference>
<evidence type="ECO:0000313" key="4">
    <source>
        <dbReference type="Proteomes" id="UP000683559"/>
    </source>
</evidence>
<name>A0ABX8LDS5_9BACT</name>
<feature type="domain" description="YMGG-like Gly-zipper" evidence="2">
    <location>
        <begin position="69"/>
        <end position="111"/>
    </location>
</feature>
<dbReference type="EMBL" id="CP077683">
    <property type="protein sequence ID" value="QXE90201.1"/>
    <property type="molecule type" value="Genomic_DNA"/>
</dbReference>
<keyword evidence="4" id="KW-1185">Reference proteome</keyword>
<protein>
    <recommendedName>
        <fullName evidence="2">YMGG-like Gly-zipper domain-containing protein</fullName>
    </recommendedName>
</protein>
<organism evidence="3 4">
    <name type="scientific">Geomonas subterranea</name>
    <dbReference type="NCBI Taxonomy" id="2847989"/>
    <lineage>
        <taxon>Bacteria</taxon>
        <taxon>Pseudomonadati</taxon>
        <taxon>Thermodesulfobacteriota</taxon>
        <taxon>Desulfuromonadia</taxon>
        <taxon>Geobacterales</taxon>
        <taxon>Geobacteraceae</taxon>
        <taxon>Geomonas</taxon>
    </lineage>
</organism>